<dbReference type="EMBL" id="FQVL01000004">
    <property type="protein sequence ID" value="SHE85872.1"/>
    <property type="molecule type" value="Genomic_DNA"/>
</dbReference>
<evidence type="ECO:0000256" key="6">
    <source>
        <dbReference type="HAMAP-Rule" id="MF_00658"/>
    </source>
</evidence>
<dbReference type="GO" id="GO:0070038">
    <property type="term" value="F:rRNA (pseudouridine-N3-)-methyltransferase activity"/>
    <property type="evidence" value="ECO:0007669"/>
    <property type="project" value="UniProtKB-UniRule"/>
</dbReference>
<gene>
    <name evidence="6" type="primary">rlmH</name>
    <name evidence="7" type="ORF">SAMN05444392_10415</name>
</gene>
<keyword evidence="1 6" id="KW-0698">rRNA processing</keyword>
<dbReference type="STRING" id="112248.SAMN05444392_10415"/>
<dbReference type="EC" id="2.1.1.177" evidence="6"/>
<keyword evidence="3 6" id="KW-0808">Transferase</keyword>
<name>A0A1M4WY31_9BACL</name>
<dbReference type="GO" id="GO:0005737">
    <property type="term" value="C:cytoplasm"/>
    <property type="evidence" value="ECO:0007669"/>
    <property type="project" value="UniProtKB-SubCell"/>
</dbReference>
<dbReference type="CDD" id="cd18081">
    <property type="entry name" value="RlmH-like"/>
    <property type="match status" value="1"/>
</dbReference>
<evidence type="ECO:0000256" key="4">
    <source>
        <dbReference type="ARBA" id="ARBA00022691"/>
    </source>
</evidence>
<evidence type="ECO:0000256" key="2">
    <source>
        <dbReference type="ARBA" id="ARBA00022603"/>
    </source>
</evidence>
<comment type="subunit">
    <text evidence="6">Homodimer.</text>
</comment>
<comment type="similarity">
    <text evidence="5 6">Belongs to the RNA methyltransferase RlmH family.</text>
</comment>
<dbReference type="InterPro" id="IPR029028">
    <property type="entry name" value="Alpha/beta_knot_MTases"/>
</dbReference>
<dbReference type="NCBIfam" id="TIGR00246">
    <property type="entry name" value="tRNA_RlmH_YbeA"/>
    <property type="match status" value="1"/>
</dbReference>
<evidence type="ECO:0000256" key="1">
    <source>
        <dbReference type="ARBA" id="ARBA00022552"/>
    </source>
</evidence>
<dbReference type="NCBIfam" id="NF000985">
    <property type="entry name" value="PRK00103.1-3"/>
    <property type="match status" value="1"/>
</dbReference>
<feature type="binding site" evidence="6">
    <location>
        <position position="71"/>
    </location>
    <ligand>
        <name>S-adenosyl-L-methionine</name>
        <dbReference type="ChEBI" id="CHEBI:59789"/>
    </ligand>
</feature>
<keyword evidence="4 6" id="KW-0949">S-adenosyl-L-methionine</keyword>
<dbReference type="RefSeq" id="WP_073154422.1">
    <property type="nucleotide sequence ID" value="NZ_FQVL01000004.1"/>
</dbReference>
<keyword evidence="8" id="KW-1185">Reference proteome</keyword>
<evidence type="ECO:0000313" key="7">
    <source>
        <dbReference type="EMBL" id="SHE85872.1"/>
    </source>
</evidence>
<feature type="binding site" evidence="6">
    <location>
        <begin position="122"/>
        <end position="127"/>
    </location>
    <ligand>
        <name>S-adenosyl-L-methionine</name>
        <dbReference type="ChEBI" id="CHEBI:59789"/>
    </ligand>
</feature>
<dbReference type="Gene3D" id="3.40.1280.10">
    <property type="match status" value="1"/>
</dbReference>
<dbReference type="InterPro" id="IPR003742">
    <property type="entry name" value="RlmH-like"/>
</dbReference>
<keyword evidence="6" id="KW-0963">Cytoplasm</keyword>
<evidence type="ECO:0000256" key="5">
    <source>
        <dbReference type="ARBA" id="ARBA00038303"/>
    </source>
</evidence>
<comment type="catalytic activity">
    <reaction evidence="6">
        <text>pseudouridine(1915) in 23S rRNA + S-adenosyl-L-methionine = N(3)-methylpseudouridine(1915) in 23S rRNA + S-adenosyl-L-homocysteine + H(+)</text>
        <dbReference type="Rhea" id="RHEA:42752"/>
        <dbReference type="Rhea" id="RHEA-COMP:10221"/>
        <dbReference type="Rhea" id="RHEA-COMP:10222"/>
        <dbReference type="ChEBI" id="CHEBI:15378"/>
        <dbReference type="ChEBI" id="CHEBI:57856"/>
        <dbReference type="ChEBI" id="CHEBI:59789"/>
        <dbReference type="ChEBI" id="CHEBI:65314"/>
        <dbReference type="ChEBI" id="CHEBI:74486"/>
        <dbReference type="EC" id="2.1.1.177"/>
    </reaction>
</comment>
<dbReference type="HAMAP" id="MF_00658">
    <property type="entry name" value="23SrRNA_methyltr_H"/>
    <property type="match status" value="1"/>
</dbReference>
<dbReference type="PIRSF" id="PIRSF004505">
    <property type="entry name" value="MT_bac"/>
    <property type="match status" value="1"/>
</dbReference>
<dbReference type="Proteomes" id="UP000184476">
    <property type="component" value="Unassembled WGS sequence"/>
</dbReference>
<evidence type="ECO:0000256" key="3">
    <source>
        <dbReference type="ARBA" id="ARBA00022679"/>
    </source>
</evidence>
<sequence length="154" mass="17599">MRIRLITVGKLKEKYLRQACQEYLKRLQSYAKVDVVELTEASPALSTEQQVTDEEKRMLAAISPDSHVIALAISGEMMSSPQLAEYLQQQTTYGQSHFTCLVGGSYGLSSQVLKHANLQLSFSRLTFPHQLFRVMLLEQLYRSCKINRGEQYHK</sequence>
<dbReference type="Pfam" id="PF02590">
    <property type="entry name" value="SPOUT_MTase"/>
    <property type="match status" value="1"/>
</dbReference>
<keyword evidence="2 6" id="KW-0489">Methyltransferase</keyword>
<comment type="function">
    <text evidence="6">Specifically methylates the pseudouridine at position 1915 (m3Psi1915) in 23S rRNA.</text>
</comment>
<dbReference type="AlphaFoldDB" id="A0A1M4WY31"/>
<proteinExistence type="inferred from homology"/>
<comment type="subcellular location">
    <subcellularLocation>
        <location evidence="6">Cytoplasm</location>
    </subcellularLocation>
</comment>
<organism evidence="7 8">
    <name type="scientific">Seinonella peptonophila</name>
    <dbReference type="NCBI Taxonomy" id="112248"/>
    <lineage>
        <taxon>Bacteria</taxon>
        <taxon>Bacillati</taxon>
        <taxon>Bacillota</taxon>
        <taxon>Bacilli</taxon>
        <taxon>Bacillales</taxon>
        <taxon>Thermoactinomycetaceae</taxon>
        <taxon>Seinonella</taxon>
    </lineage>
</organism>
<feature type="binding site" evidence="6">
    <location>
        <position position="103"/>
    </location>
    <ligand>
        <name>S-adenosyl-L-methionine</name>
        <dbReference type="ChEBI" id="CHEBI:59789"/>
    </ligand>
</feature>
<dbReference type="OrthoDB" id="9806643at2"/>
<accession>A0A1M4WY31</accession>
<evidence type="ECO:0000313" key="8">
    <source>
        <dbReference type="Proteomes" id="UP000184476"/>
    </source>
</evidence>
<dbReference type="PANTHER" id="PTHR33603">
    <property type="entry name" value="METHYLTRANSFERASE"/>
    <property type="match status" value="1"/>
</dbReference>
<dbReference type="InterPro" id="IPR029026">
    <property type="entry name" value="tRNA_m1G_MTases_N"/>
</dbReference>
<dbReference type="PANTHER" id="PTHR33603:SF1">
    <property type="entry name" value="RIBOSOMAL RNA LARGE SUBUNIT METHYLTRANSFERASE H"/>
    <property type="match status" value="1"/>
</dbReference>
<dbReference type="SUPFAM" id="SSF75217">
    <property type="entry name" value="alpha/beta knot"/>
    <property type="match status" value="1"/>
</dbReference>
<protein>
    <recommendedName>
        <fullName evidence="6">Ribosomal RNA large subunit methyltransferase H</fullName>
        <ecNumber evidence="6">2.1.1.177</ecNumber>
    </recommendedName>
    <alternativeName>
        <fullName evidence="6">23S rRNA (pseudouridine1915-N3)-methyltransferase</fullName>
    </alternativeName>
    <alternativeName>
        <fullName evidence="6">23S rRNA m3Psi1915 methyltransferase</fullName>
    </alternativeName>
    <alternativeName>
        <fullName evidence="6">rRNA (pseudouridine-N3-)-methyltransferase RlmH</fullName>
    </alternativeName>
</protein>
<reference evidence="7 8" key="1">
    <citation type="submission" date="2016-11" db="EMBL/GenBank/DDBJ databases">
        <authorList>
            <person name="Jaros S."/>
            <person name="Januszkiewicz K."/>
            <person name="Wedrychowicz H."/>
        </authorList>
    </citation>
    <scope>NUCLEOTIDE SEQUENCE [LARGE SCALE GENOMIC DNA]</scope>
    <source>
        <strain evidence="7 8">DSM 44666</strain>
    </source>
</reference>